<feature type="transmembrane region" description="Helical" evidence="15">
    <location>
        <begin position="268"/>
        <end position="286"/>
    </location>
</feature>
<keyword evidence="5" id="KW-0964">Secreted</keyword>
<organism evidence="18 19">
    <name type="scientific">Stachybotrys elegans</name>
    <dbReference type="NCBI Taxonomy" id="80388"/>
    <lineage>
        <taxon>Eukaryota</taxon>
        <taxon>Fungi</taxon>
        <taxon>Dikarya</taxon>
        <taxon>Ascomycota</taxon>
        <taxon>Pezizomycotina</taxon>
        <taxon>Sordariomycetes</taxon>
        <taxon>Hypocreomycetidae</taxon>
        <taxon>Hypocreales</taxon>
        <taxon>Stachybotryaceae</taxon>
        <taxon>Stachybotrys</taxon>
    </lineage>
</organism>
<keyword evidence="10 15" id="KW-0472">Membrane</keyword>
<evidence type="ECO:0000256" key="11">
    <source>
        <dbReference type="ARBA" id="ARBA00023157"/>
    </source>
</evidence>
<keyword evidence="6" id="KW-0325">Glycoprotein</keyword>
<comment type="subcellular location">
    <subcellularLocation>
        <location evidence="2">Membrane</location>
        <topology evidence="2">Lipid-anchor</topology>
        <topology evidence="2">GPI-anchor</topology>
    </subcellularLocation>
    <subcellularLocation>
        <location evidence="1">Membrane</location>
        <topology evidence="1">Multi-pass membrane protein</topology>
    </subcellularLocation>
    <subcellularLocation>
        <location evidence="3">Secreted</location>
    </subcellularLocation>
</comment>
<feature type="disulfide bond" evidence="14">
    <location>
        <begin position="51"/>
        <end position="58"/>
    </location>
</feature>
<dbReference type="PANTHER" id="PTHR33048">
    <property type="entry name" value="PTH11-LIKE INTEGRAL MEMBRANE PROTEIN (AFU_ORTHOLOGUE AFUA_5G11245)"/>
    <property type="match status" value="1"/>
</dbReference>
<feature type="transmembrane region" description="Helical" evidence="15">
    <location>
        <begin position="106"/>
        <end position="125"/>
    </location>
</feature>
<evidence type="ECO:0000256" key="14">
    <source>
        <dbReference type="PROSITE-ProRule" id="PRU01356"/>
    </source>
</evidence>
<evidence type="ECO:0000256" key="2">
    <source>
        <dbReference type="ARBA" id="ARBA00004589"/>
    </source>
</evidence>
<evidence type="ECO:0000256" key="10">
    <source>
        <dbReference type="ARBA" id="ARBA00023136"/>
    </source>
</evidence>
<sequence length="453" mass="50015">MTRQRSQLVQFLLAVLCFSTVAVQAADAADSGGSPACASPCLVEAISAGYCSFTNITCLCTNQDFQRAATACVLERCTIPEALASKNASATRCGAPIRDRSGSYTVISNTMIIIASLCVLVRFIHKFITKLPLGLDDWFLLATWGFSIASAVITVQGAIANGLGKDIWTLTTEQTNSMLRYFYHMLWMYFVEVTLIKLCFIGFYLRIFPVPAAQRILWGTFVFTALWGTAYAFASVFQCRPVSYFWTNWNGLHQGSCATTVHISLSNSALNIALDIWILAIPLWQIKTLQLHWKKKIGVAFMFCIGTFVTIVSILRLVTIVHLQQNNNPSYDYYDNCVWSTLEVSVGIICACLPSIRLVLIRLFPILGGTSQRSKGNPYYRHDNEPRSLVTIGGVSNRTPAGTVGVVTATTRDSDPEVNVGGISIERMYDVQLSDKASDKAQLIEMNVLPLKQ</sequence>
<evidence type="ECO:0000256" key="5">
    <source>
        <dbReference type="ARBA" id="ARBA00022525"/>
    </source>
</evidence>
<comment type="caution">
    <text evidence="14">Lacks conserved residue(s) required for the propagation of feature annotation.</text>
</comment>
<dbReference type="EMBL" id="JAGPNK010000024">
    <property type="protein sequence ID" value="KAH7304291.1"/>
    <property type="molecule type" value="Genomic_DNA"/>
</dbReference>
<evidence type="ECO:0000256" key="15">
    <source>
        <dbReference type="SAM" id="Phobius"/>
    </source>
</evidence>
<evidence type="ECO:0000256" key="16">
    <source>
        <dbReference type="SAM" id="SignalP"/>
    </source>
</evidence>
<name>A0A8K0SIP6_9HYPO</name>
<evidence type="ECO:0000256" key="3">
    <source>
        <dbReference type="ARBA" id="ARBA00004613"/>
    </source>
</evidence>
<protein>
    <recommendedName>
        <fullName evidence="17">CFEM domain-containing protein</fullName>
    </recommendedName>
</protein>
<evidence type="ECO:0000256" key="9">
    <source>
        <dbReference type="ARBA" id="ARBA00022989"/>
    </source>
</evidence>
<feature type="transmembrane region" description="Helical" evidence="15">
    <location>
        <begin position="137"/>
        <end position="161"/>
    </location>
</feature>
<feature type="disulfide bond" evidence="14">
    <location>
        <begin position="41"/>
        <end position="72"/>
    </location>
</feature>
<comment type="caution">
    <text evidence="18">The sequence shown here is derived from an EMBL/GenBank/DDBJ whole genome shotgun (WGS) entry which is preliminary data.</text>
</comment>
<keyword evidence="7 15" id="KW-0812">Transmembrane</keyword>
<dbReference type="OrthoDB" id="2496787at2759"/>
<feature type="transmembrane region" description="Helical" evidence="15">
    <location>
        <begin position="181"/>
        <end position="204"/>
    </location>
</feature>
<evidence type="ECO:0000259" key="17">
    <source>
        <dbReference type="PROSITE" id="PS52012"/>
    </source>
</evidence>
<dbReference type="Proteomes" id="UP000813444">
    <property type="component" value="Unassembled WGS sequence"/>
</dbReference>
<dbReference type="InterPro" id="IPR052337">
    <property type="entry name" value="SAT4-like"/>
</dbReference>
<feature type="domain" description="CFEM" evidence="17">
    <location>
        <begin position="7"/>
        <end position="118"/>
    </location>
</feature>
<evidence type="ECO:0000256" key="12">
    <source>
        <dbReference type="ARBA" id="ARBA00023288"/>
    </source>
</evidence>
<keyword evidence="9 15" id="KW-1133">Transmembrane helix</keyword>
<evidence type="ECO:0000256" key="13">
    <source>
        <dbReference type="ARBA" id="ARBA00038359"/>
    </source>
</evidence>
<dbReference type="PANTHER" id="PTHR33048:SF143">
    <property type="entry name" value="EXTRACELLULAR MEMBRANE PROTEIN CFEM DOMAIN-CONTAINING PROTEIN-RELATED"/>
    <property type="match status" value="1"/>
</dbReference>
<keyword evidence="19" id="KW-1185">Reference proteome</keyword>
<evidence type="ECO:0000256" key="6">
    <source>
        <dbReference type="ARBA" id="ARBA00022622"/>
    </source>
</evidence>
<feature type="transmembrane region" description="Helical" evidence="15">
    <location>
        <begin position="216"/>
        <end position="237"/>
    </location>
</feature>
<comment type="similarity">
    <text evidence="4">Belongs to the RBT5 family.</text>
</comment>
<accession>A0A8K0SIP6</accession>
<feature type="transmembrane region" description="Helical" evidence="15">
    <location>
        <begin position="344"/>
        <end position="364"/>
    </location>
</feature>
<dbReference type="GO" id="GO:0098552">
    <property type="term" value="C:side of membrane"/>
    <property type="evidence" value="ECO:0007669"/>
    <property type="project" value="UniProtKB-KW"/>
</dbReference>
<feature type="disulfide bond" evidence="14">
    <location>
        <begin position="60"/>
        <end position="93"/>
    </location>
</feature>
<feature type="disulfide bond" evidence="14">
    <location>
        <begin position="37"/>
        <end position="77"/>
    </location>
</feature>
<keyword evidence="8 16" id="KW-0732">Signal</keyword>
<dbReference type="InterPro" id="IPR049326">
    <property type="entry name" value="Rhodopsin_dom_fungi"/>
</dbReference>
<evidence type="ECO:0000256" key="4">
    <source>
        <dbReference type="ARBA" id="ARBA00010031"/>
    </source>
</evidence>
<dbReference type="SMART" id="SM00747">
    <property type="entry name" value="CFEM"/>
    <property type="match status" value="1"/>
</dbReference>
<dbReference type="InterPro" id="IPR008427">
    <property type="entry name" value="Extracellular_membr_CFEM_dom"/>
</dbReference>
<evidence type="ECO:0000313" key="19">
    <source>
        <dbReference type="Proteomes" id="UP000813444"/>
    </source>
</evidence>
<feature type="chain" id="PRO_5035448489" description="CFEM domain-containing protein" evidence="16">
    <location>
        <begin position="26"/>
        <end position="453"/>
    </location>
</feature>
<keyword evidence="12" id="KW-0449">Lipoprotein</keyword>
<feature type="signal peptide" evidence="16">
    <location>
        <begin position="1"/>
        <end position="25"/>
    </location>
</feature>
<dbReference type="Pfam" id="PF20684">
    <property type="entry name" value="Fung_rhodopsin"/>
    <property type="match status" value="1"/>
</dbReference>
<dbReference type="PROSITE" id="PS52012">
    <property type="entry name" value="CFEM"/>
    <property type="match status" value="1"/>
</dbReference>
<reference evidence="18" key="1">
    <citation type="journal article" date="2021" name="Nat. Commun.">
        <title>Genetic determinants of endophytism in the Arabidopsis root mycobiome.</title>
        <authorList>
            <person name="Mesny F."/>
            <person name="Miyauchi S."/>
            <person name="Thiergart T."/>
            <person name="Pickel B."/>
            <person name="Atanasova L."/>
            <person name="Karlsson M."/>
            <person name="Huettel B."/>
            <person name="Barry K.W."/>
            <person name="Haridas S."/>
            <person name="Chen C."/>
            <person name="Bauer D."/>
            <person name="Andreopoulos W."/>
            <person name="Pangilinan J."/>
            <person name="LaButti K."/>
            <person name="Riley R."/>
            <person name="Lipzen A."/>
            <person name="Clum A."/>
            <person name="Drula E."/>
            <person name="Henrissat B."/>
            <person name="Kohler A."/>
            <person name="Grigoriev I.V."/>
            <person name="Martin F.M."/>
            <person name="Hacquard S."/>
        </authorList>
    </citation>
    <scope>NUCLEOTIDE SEQUENCE</scope>
    <source>
        <strain evidence="18">MPI-CAGE-CH-0235</strain>
    </source>
</reference>
<proteinExistence type="inferred from homology"/>
<evidence type="ECO:0000256" key="7">
    <source>
        <dbReference type="ARBA" id="ARBA00022692"/>
    </source>
</evidence>
<keyword evidence="11 14" id="KW-1015">Disulfide bond</keyword>
<dbReference type="GO" id="GO:0005576">
    <property type="term" value="C:extracellular region"/>
    <property type="evidence" value="ECO:0007669"/>
    <property type="project" value="UniProtKB-SubCell"/>
</dbReference>
<gene>
    <name evidence="18" type="ORF">B0I35DRAFT_454796</name>
</gene>
<dbReference type="AlphaFoldDB" id="A0A8K0SIP6"/>
<dbReference type="Pfam" id="PF05730">
    <property type="entry name" value="CFEM"/>
    <property type="match status" value="1"/>
</dbReference>
<keyword evidence="6" id="KW-0336">GPI-anchor</keyword>
<evidence type="ECO:0000256" key="8">
    <source>
        <dbReference type="ARBA" id="ARBA00022729"/>
    </source>
</evidence>
<feature type="transmembrane region" description="Helical" evidence="15">
    <location>
        <begin position="298"/>
        <end position="324"/>
    </location>
</feature>
<evidence type="ECO:0000313" key="18">
    <source>
        <dbReference type="EMBL" id="KAH7304291.1"/>
    </source>
</evidence>
<comment type="similarity">
    <text evidence="13">Belongs to the SAT4 family.</text>
</comment>
<evidence type="ECO:0000256" key="1">
    <source>
        <dbReference type="ARBA" id="ARBA00004141"/>
    </source>
</evidence>